<evidence type="ECO:0000313" key="1">
    <source>
        <dbReference type="EMBL" id="TMS20999.1"/>
    </source>
</evidence>
<protein>
    <submittedName>
        <fullName evidence="1">Uncharacterized protein</fullName>
    </submittedName>
</protein>
<reference evidence="1" key="1">
    <citation type="submission" date="2018-11" db="EMBL/GenBank/DDBJ databases">
        <title>The sequence and de novo assembly of Larimichthys crocea genome using PacBio and Hi-C technologies.</title>
        <authorList>
            <person name="Xu P."/>
            <person name="Chen B."/>
            <person name="Zhou Z."/>
            <person name="Ke Q."/>
            <person name="Wu Y."/>
            <person name="Bai H."/>
            <person name="Pu F."/>
        </authorList>
    </citation>
    <scope>NUCLEOTIDE SEQUENCE</scope>
    <source>
        <tissue evidence="1">Muscle</tissue>
    </source>
</reference>
<sequence length="101" mass="11917">MSPKLSDCSFKKKNTNNNNRVRQRCFKQTARFSQNSPATKKFNHSREIHYFLFSLSGTPPPPDHHHHHHFTNTFISVTVTSSAKLKKHMHLQHFIQEYDTK</sequence>
<evidence type="ECO:0000313" key="2">
    <source>
        <dbReference type="Proteomes" id="UP000793456"/>
    </source>
</evidence>
<dbReference type="EMBL" id="CM011676">
    <property type="protein sequence ID" value="TMS20999.1"/>
    <property type="molecule type" value="Genomic_DNA"/>
</dbReference>
<organism evidence="1 2">
    <name type="scientific">Larimichthys crocea</name>
    <name type="common">Large yellow croaker</name>
    <name type="synonym">Pseudosciaena crocea</name>
    <dbReference type="NCBI Taxonomy" id="215358"/>
    <lineage>
        <taxon>Eukaryota</taxon>
        <taxon>Metazoa</taxon>
        <taxon>Chordata</taxon>
        <taxon>Craniata</taxon>
        <taxon>Vertebrata</taxon>
        <taxon>Euteleostomi</taxon>
        <taxon>Actinopterygii</taxon>
        <taxon>Neopterygii</taxon>
        <taxon>Teleostei</taxon>
        <taxon>Neoteleostei</taxon>
        <taxon>Acanthomorphata</taxon>
        <taxon>Eupercaria</taxon>
        <taxon>Sciaenidae</taxon>
        <taxon>Larimichthys</taxon>
    </lineage>
</organism>
<keyword evidence="2" id="KW-1185">Reference proteome</keyword>
<accession>A0ACD3RNG4</accession>
<dbReference type="Proteomes" id="UP000793456">
    <property type="component" value="Chromosome III"/>
</dbReference>
<comment type="caution">
    <text evidence="1">The sequence shown here is derived from an EMBL/GenBank/DDBJ whole genome shotgun (WGS) entry which is preliminary data.</text>
</comment>
<proteinExistence type="predicted"/>
<name>A0ACD3RNG4_LARCR</name>
<gene>
    <name evidence="1" type="ORF">E3U43_014972</name>
</gene>